<dbReference type="GO" id="GO:0030170">
    <property type="term" value="F:pyridoxal phosphate binding"/>
    <property type="evidence" value="ECO:0007669"/>
    <property type="project" value="TreeGrafter"/>
</dbReference>
<keyword evidence="4" id="KW-0808">Transferase</keyword>
<comment type="caution">
    <text evidence="4">The sequence shown here is derived from an EMBL/GenBank/DDBJ whole genome shotgun (WGS) entry which is preliminary data.</text>
</comment>
<dbReference type="GO" id="GO:0000271">
    <property type="term" value="P:polysaccharide biosynthetic process"/>
    <property type="evidence" value="ECO:0007669"/>
    <property type="project" value="TreeGrafter"/>
</dbReference>
<name>A0A6B1G5D1_9CHLR</name>
<evidence type="ECO:0000313" key="4">
    <source>
        <dbReference type="EMBL" id="MYH63637.1"/>
    </source>
</evidence>
<gene>
    <name evidence="4" type="ORF">F4148_18440</name>
</gene>
<dbReference type="SUPFAM" id="SSF53383">
    <property type="entry name" value="PLP-dependent transferases"/>
    <property type="match status" value="1"/>
</dbReference>
<dbReference type="GO" id="GO:0008483">
    <property type="term" value="F:transaminase activity"/>
    <property type="evidence" value="ECO:0007669"/>
    <property type="project" value="UniProtKB-KW"/>
</dbReference>
<evidence type="ECO:0000256" key="3">
    <source>
        <dbReference type="RuleBase" id="RU004508"/>
    </source>
</evidence>
<evidence type="ECO:0000256" key="1">
    <source>
        <dbReference type="PIRSR" id="PIRSR000390-1"/>
    </source>
</evidence>
<dbReference type="InterPro" id="IPR015424">
    <property type="entry name" value="PyrdxlP-dep_Trfase"/>
</dbReference>
<dbReference type="Gene3D" id="3.40.640.10">
    <property type="entry name" value="Type I PLP-dependent aspartate aminotransferase-like (Major domain)"/>
    <property type="match status" value="1"/>
</dbReference>
<keyword evidence="4" id="KW-0032">Aminotransferase</keyword>
<dbReference type="InterPro" id="IPR015421">
    <property type="entry name" value="PyrdxlP-dep_Trfase_major"/>
</dbReference>
<accession>A0A6B1G5D1</accession>
<reference evidence="4" key="1">
    <citation type="submission" date="2019-09" db="EMBL/GenBank/DDBJ databases">
        <title>Characterisation of the sponge microbiome using genome-centric metagenomics.</title>
        <authorList>
            <person name="Engelberts J.P."/>
            <person name="Robbins S.J."/>
            <person name="De Goeij J.M."/>
            <person name="Aranda M."/>
            <person name="Bell S.C."/>
            <person name="Webster N.S."/>
        </authorList>
    </citation>
    <scope>NUCLEOTIDE SEQUENCE</scope>
    <source>
        <strain evidence="4">SB0675_bin_29</strain>
    </source>
</reference>
<dbReference type="AlphaFoldDB" id="A0A6B1G5D1"/>
<dbReference type="CDD" id="cd00616">
    <property type="entry name" value="AHBA_syn"/>
    <property type="match status" value="1"/>
</dbReference>
<dbReference type="PANTHER" id="PTHR30244:SF34">
    <property type="entry name" value="DTDP-4-AMINO-4,6-DIDEOXYGALACTOSE TRANSAMINASE"/>
    <property type="match status" value="1"/>
</dbReference>
<organism evidence="4">
    <name type="scientific">Caldilineaceae bacterium SB0675_bin_29</name>
    <dbReference type="NCBI Taxonomy" id="2605266"/>
    <lineage>
        <taxon>Bacteria</taxon>
        <taxon>Bacillati</taxon>
        <taxon>Chloroflexota</taxon>
        <taxon>Caldilineae</taxon>
        <taxon>Caldilineales</taxon>
        <taxon>Caldilineaceae</taxon>
    </lineage>
</organism>
<dbReference type="Gene3D" id="3.90.1150.10">
    <property type="entry name" value="Aspartate Aminotransferase, domain 1"/>
    <property type="match status" value="1"/>
</dbReference>
<dbReference type="InterPro" id="IPR000653">
    <property type="entry name" value="DegT/StrS_aminotransferase"/>
</dbReference>
<dbReference type="Pfam" id="PF01041">
    <property type="entry name" value="DegT_DnrJ_EryC1"/>
    <property type="match status" value="1"/>
</dbReference>
<protein>
    <submittedName>
        <fullName evidence="4">DegT/DnrJ/EryC1/StrS family aminotransferase</fullName>
    </submittedName>
</protein>
<dbReference type="InterPro" id="IPR015422">
    <property type="entry name" value="PyrdxlP-dep_Trfase_small"/>
</dbReference>
<proteinExistence type="inferred from homology"/>
<feature type="modified residue" description="N6-(pyridoxal phosphate)lysine" evidence="2">
    <location>
        <position position="213"/>
    </location>
</feature>
<dbReference type="PIRSF" id="PIRSF000390">
    <property type="entry name" value="PLP_StrS"/>
    <property type="match status" value="1"/>
</dbReference>
<sequence length="402" mass="44699">MDESRRKEILARGRPGPYWPAEPMLGGWYTEEEIEAATKAIRDSMDPTTVGFGFICPEILDFEAAFAEYCGAAEAISINGAGTGLDMAIMCLDLEPGDEVIVPAINFRAAAQAVIGQRGQVVWCEVHPRTFNMDPADVEKRITPRTRAIFPVHMNGLSAPMDELLEVAERYPHRRHGPLKVIGDAARAGAGGYKGTKIGAKGWMTVFSFHTMKLMTTLGEGGAITTNDPEAALRLRGIRQFGGAHDGWGTNYKMTKVQAAVGLVQLRRLDDMTAQRVKVAKRRDELLLGIPELTLPYEPPGYEHTYYLYTMLVPRAWAGQKRDRVMRIVEEEHGIGCGVYNRAAYADSPFIREQTAGQELPLSDELSERLFCMALHPLMTEEENEYTAAALWDAVERMRCED</sequence>
<keyword evidence="2 3" id="KW-0663">Pyridoxal phosphate</keyword>
<evidence type="ECO:0000256" key="2">
    <source>
        <dbReference type="PIRSR" id="PIRSR000390-2"/>
    </source>
</evidence>
<dbReference type="PANTHER" id="PTHR30244">
    <property type="entry name" value="TRANSAMINASE"/>
    <property type="match status" value="1"/>
</dbReference>
<dbReference type="EMBL" id="VYDA01000650">
    <property type="protein sequence ID" value="MYH63637.1"/>
    <property type="molecule type" value="Genomic_DNA"/>
</dbReference>
<comment type="similarity">
    <text evidence="3">Belongs to the DegT/DnrJ/EryC1 family.</text>
</comment>
<feature type="active site" description="Proton acceptor" evidence="1">
    <location>
        <position position="213"/>
    </location>
</feature>